<accession>A0ACC3NRG9</accession>
<dbReference type="Proteomes" id="UP001281147">
    <property type="component" value="Unassembled WGS sequence"/>
</dbReference>
<name>A0ACC3NRG9_9PEZI</name>
<reference evidence="1" key="1">
    <citation type="submission" date="2023-07" db="EMBL/GenBank/DDBJ databases">
        <title>Black Yeasts Isolated from many extreme environments.</title>
        <authorList>
            <person name="Coleine C."/>
            <person name="Stajich J.E."/>
            <person name="Selbmann L."/>
        </authorList>
    </citation>
    <scope>NUCLEOTIDE SEQUENCE</scope>
    <source>
        <strain evidence="1">CCFEE 5714</strain>
    </source>
</reference>
<proteinExistence type="predicted"/>
<dbReference type="EMBL" id="JAUTXU010000023">
    <property type="protein sequence ID" value="KAK3720180.1"/>
    <property type="molecule type" value="Genomic_DNA"/>
</dbReference>
<organism evidence="1 2">
    <name type="scientific">Vermiconidia calcicola</name>
    <dbReference type="NCBI Taxonomy" id="1690605"/>
    <lineage>
        <taxon>Eukaryota</taxon>
        <taxon>Fungi</taxon>
        <taxon>Dikarya</taxon>
        <taxon>Ascomycota</taxon>
        <taxon>Pezizomycotina</taxon>
        <taxon>Dothideomycetes</taxon>
        <taxon>Dothideomycetidae</taxon>
        <taxon>Mycosphaerellales</taxon>
        <taxon>Extremaceae</taxon>
        <taxon>Vermiconidia</taxon>
    </lineage>
</organism>
<evidence type="ECO:0000313" key="1">
    <source>
        <dbReference type="EMBL" id="KAK3720180.1"/>
    </source>
</evidence>
<comment type="caution">
    <text evidence="1">The sequence shown here is derived from an EMBL/GenBank/DDBJ whole genome shotgun (WGS) entry which is preliminary data.</text>
</comment>
<keyword evidence="2" id="KW-1185">Reference proteome</keyword>
<sequence length="826" mass="89202">MQQRYPLTPAATSGETPLSLSGTTSGAETAGVQAYPEPQRTFYPAESDAGHASDLGPVMSQPQEAHSYILDGEGEESADTKNKKKKVAEKKKEEEGKHWENEVEDAYVKSKKGGQLSVRDRVAAFEQKRQAVPVRKPVGGSTPALEKNKPDDEPVIHAPRPTRSIPSIKTPAQTPTPTLVRAPKDGGDMGRVFSRDAVLTDGGQSRITPASFLQGTASDDRGPRITPASLLQGTKSNCVRHGRKPIPLKRPAGVTRDSVEKSRSGAYIPTGLTKMRQMEATSPWVGPHSKYLTKTTDAKAGTESSSDPCPDCVGELNIKRRELQHGSAATVQRPNKAYARPPSFIEPTTPLQQPSARSQRLSSASEESNEEEMVVSKDLGDGLDAIIVEHRGDLRRVVFNARHGKPTIQKMQRLSKELAQVSNSIAFTGISHAASATTPAAVVLDSRRDIRMSSVPELLDMIDEAADEIHSGTGKIAEHYTSRRNVAVRNSVLSSSEFDDVFGEDIAASGQQGLVERQSIDEQYRSLAGHLAGASKRKGKGLEFKDDDGGPASVVHAQAPALRKESSNVTLPTSGTPKVGTSKPSKVDMPLPKTATPKPFSPFTPDFMTPRTEVPQIVMTRPTLPTLARYASSLQPPPPEKPSLHHPAELKEIPTPSAALPTPKIPPEAKPSQTAFSFPNPFQSRLTPGPRQQYPTTPSPTLSPHQSFLAATTPVTPTTTIPPSPSPQFGPPLEPNPTTAPESKAMLAIPNPYHHAPHTPLDIAHAAYADPKVREQQQVIRAAMRMEKNKAVQEAAAVEREVRRKKSVEQGGVRKGFMGRLGEYYS</sequence>
<protein>
    <submittedName>
        <fullName evidence="1">Uncharacterized protein</fullName>
    </submittedName>
</protein>
<gene>
    <name evidence="1" type="ORF">LTR37_004004</name>
</gene>
<evidence type="ECO:0000313" key="2">
    <source>
        <dbReference type="Proteomes" id="UP001281147"/>
    </source>
</evidence>